<dbReference type="InterPro" id="IPR046529">
    <property type="entry name" value="DUF6594"/>
</dbReference>
<feature type="transmembrane region" description="Helical" evidence="2">
    <location>
        <begin position="302"/>
        <end position="325"/>
    </location>
</feature>
<feature type="compositionally biased region" description="Polar residues" evidence="1">
    <location>
        <begin position="13"/>
        <end position="37"/>
    </location>
</feature>
<organism evidence="4">
    <name type="scientific">Rosellinia necatrix</name>
    <name type="common">White root-rot fungus</name>
    <dbReference type="NCBI Taxonomy" id="77044"/>
    <lineage>
        <taxon>Eukaryota</taxon>
        <taxon>Fungi</taxon>
        <taxon>Dikarya</taxon>
        <taxon>Ascomycota</taxon>
        <taxon>Pezizomycotina</taxon>
        <taxon>Sordariomycetes</taxon>
        <taxon>Xylariomycetidae</taxon>
        <taxon>Xylariales</taxon>
        <taxon>Xylariaceae</taxon>
        <taxon>Rosellinia</taxon>
    </lineage>
</organism>
<feature type="region of interest" description="Disordered" evidence="1">
    <location>
        <begin position="1"/>
        <end position="41"/>
    </location>
</feature>
<dbReference type="AlphaFoldDB" id="A0A1S7UJA7"/>
<keyword evidence="2" id="KW-0472">Membrane</keyword>
<evidence type="ECO:0000313" key="5">
    <source>
        <dbReference type="Proteomes" id="UP000054516"/>
    </source>
</evidence>
<dbReference type="OrthoDB" id="4729730at2759"/>
<dbReference type="EMBL" id="DF977449">
    <property type="protein sequence ID" value="GAP83321.1"/>
    <property type="molecule type" value="Genomic_DNA"/>
</dbReference>
<keyword evidence="5" id="KW-1185">Reference proteome</keyword>
<proteinExistence type="predicted"/>
<gene>
    <name evidence="4" type="ORF">SAMD00023353_0403540</name>
</gene>
<dbReference type="Pfam" id="PF20237">
    <property type="entry name" value="DUF6594"/>
    <property type="match status" value="1"/>
</dbReference>
<reference evidence="4" key="1">
    <citation type="submission" date="2016-03" db="EMBL/GenBank/DDBJ databases">
        <title>Draft genome sequence of Rosellinia necatrix.</title>
        <authorList>
            <person name="Kanematsu S."/>
        </authorList>
    </citation>
    <scope>NUCLEOTIDE SEQUENCE [LARGE SCALE GENOMIC DNA]</scope>
    <source>
        <strain evidence="4">W97</strain>
    </source>
</reference>
<feature type="domain" description="DUF6594" evidence="3">
    <location>
        <begin position="78"/>
        <end position="370"/>
    </location>
</feature>
<sequence>MEATRDLELGGSQKLSSGTLHGTQSEAQNSSTAGTNERQPRHDGLYAQILEYRQADGQEPNEFYESYDVEKIAVKGLPYVAAFHANYPNTRTCREFRLITQRLTALYQSQLTCLLGALIDLDVEGATINGTQDQTSSQLVPFNKEKFITRCSLSPDQLSLVQPPKTDDGYMENEEQKKDRIDTMRENIIANMERIFDKYCIRVNWQYELRKFPRTSATTHQRVFKLLQSISGLNSDALDYLRAEDDFIYADADTLYERFHTFLIYIRVAFVKIARLFSCRKLFADEEAPFGKGPYNARRLRLMVKCLMVIAGSALVLTPVGILYLGLPPKGISFLIVALFGLVFAFTLIAFDNRMSHVLLGLAAYYAVLVVFLSISS</sequence>
<keyword evidence="2" id="KW-1133">Transmembrane helix</keyword>
<feature type="transmembrane region" description="Helical" evidence="2">
    <location>
        <begin position="358"/>
        <end position="375"/>
    </location>
</feature>
<dbReference type="PANTHER" id="PTHR34502:SF4">
    <property type="entry name" value="DUF6594 DOMAIN-CONTAINING PROTEIN"/>
    <property type="match status" value="1"/>
</dbReference>
<evidence type="ECO:0000256" key="2">
    <source>
        <dbReference type="SAM" id="Phobius"/>
    </source>
</evidence>
<keyword evidence="2" id="KW-0812">Transmembrane</keyword>
<protein>
    <recommendedName>
        <fullName evidence="3">DUF6594 domain-containing protein</fullName>
    </recommendedName>
</protein>
<evidence type="ECO:0000259" key="3">
    <source>
        <dbReference type="Pfam" id="PF20237"/>
    </source>
</evidence>
<name>A0A1S7UJA7_ROSNE</name>
<dbReference type="Proteomes" id="UP000054516">
    <property type="component" value="Unassembled WGS sequence"/>
</dbReference>
<dbReference type="OMA" id="NMERIFD"/>
<evidence type="ECO:0000256" key="1">
    <source>
        <dbReference type="SAM" id="MobiDB-lite"/>
    </source>
</evidence>
<dbReference type="PANTHER" id="PTHR34502">
    <property type="entry name" value="DUF6594 DOMAIN-CONTAINING PROTEIN-RELATED"/>
    <property type="match status" value="1"/>
</dbReference>
<feature type="transmembrane region" description="Helical" evidence="2">
    <location>
        <begin position="331"/>
        <end position="351"/>
    </location>
</feature>
<accession>A0A1S7UJA7</accession>
<evidence type="ECO:0000313" key="4">
    <source>
        <dbReference type="EMBL" id="GAP83321.1"/>
    </source>
</evidence>